<comment type="similarity">
    <text evidence="1">Belongs to the methyltransferase superfamily.</text>
</comment>
<dbReference type="EMBL" id="JALJOR010000011">
    <property type="protein sequence ID" value="KAK9808887.1"/>
    <property type="molecule type" value="Genomic_DNA"/>
</dbReference>
<dbReference type="PANTHER" id="PTHR12176">
    <property type="entry name" value="SAM-DEPENDENT METHYLTRANSFERASE SUPERFAMILY PROTEIN"/>
    <property type="match status" value="1"/>
</dbReference>
<feature type="domain" description="Methyltransferase type 11" evidence="4">
    <location>
        <begin position="104"/>
        <end position="198"/>
    </location>
</feature>
<dbReference type="AlphaFoldDB" id="A0AAW1PLM9"/>
<evidence type="ECO:0000313" key="5">
    <source>
        <dbReference type="EMBL" id="KAK9808887.1"/>
    </source>
</evidence>
<keyword evidence="3" id="KW-0808">Transferase</keyword>
<organism evidence="5 6">
    <name type="scientific">[Myrmecia] bisecta</name>
    <dbReference type="NCBI Taxonomy" id="41462"/>
    <lineage>
        <taxon>Eukaryota</taxon>
        <taxon>Viridiplantae</taxon>
        <taxon>Chlorophyta</taxon>
        <taxon>core chlorophytes</taxon>
        <taxon>Trebouxiophyceae</taxon>
        <taxon>Trebouxiales</taxon>
        <taxon>Trebouxiaceae</taxon>
        <taxon>Myrmecia</taxon>
    </lineage>
</organism>
<sequence length="281" mass="31758">MADAIKQELGNQPVEPAVPNTLFSEDFHKLEAAEQAVVESVELASEALAELCKVGRADAEKVAAVATKFLQNVKDVQATLVESIGRYATTKPYECSDYDLYLEGFTKITNVDLSPVVIERMKAQAQAAQQTEMQWRVADMLDLPFADATFDVVLEKGTMDVLFVDNDSPWDPLPEVKQRVVQMLAETHRVLSPHGCFVSITFAQPHFRRPFLLAPQFSWSMKYDTFGETFHYFVYTMEKGARTEADLLENQPGYTATAPHLTESMLHEHMDEEDYLLHMQL</sequence>
<dbReference type="InterPro" id="IPR013216">
    <property type="entry name" value="Methyltransf_11"/>
</dbReference>
<evidence type="ECO:0000256" key="3">
    <source>
        <dbReference type="ARBA" id="ARBA00022679"/>
    </source>
</evidence>
<dbReference type="InterPro" id="IPR051419">
    <property type="entry name" value="Lys/N-term_MeTrsfase_sf"/>
</dbReference>
<evidence type="ECO:0000313" key="6">
    <source>
        <dbReference type="Proteomes" id="UP001489004"/>
    </source>
</evidence>
<name>A0AAW1PLM9_9CHLO</name>
<dbReference type="CDD" id="cd02440">
    <property type="entry name" value="AdoMet_MTases"/>
    <property type="match status" value="1"/>
</dbReference>
<dbReference type="Proteomes" id="UP001489004">
    <property type="component" value="Unassembled WGS sequence"/>
</dbReference>
<dbReference type="Pfam" id="PF08241">
    <property type="entry name" value="Methyltransf_11"/>
    <property type="match status" value="1"/>
</dbReference>
<accession>A0AAW1PLM9</accession>
<evidence type="ECO:0000256" key="2">
    <source>
        <dbReference type="ARBA" id="ARBA00022603"/>
    </source>
</evidence>
<evidence type="ECO:0000259" key="4">
    <source>
        <dbReference type="Pfam" id="PF08241"/>
    </source>
</evidence>
<dbReference type="InterPro" id="IPR029063">
    <property type="entry name" value="SAM-dependent_MTases_sf"/>
</dbReference>
<dbReference type="Gene3D" id="3.40.50.150">
    <property type="entry name" value="Vaccinia Virus protein VP39"/>
    <property type="match status" value="1"/>
</dbReference>
<keyword evidence="6" id="KW-1185">Reference proteome</keyword>
<comment type="caution">
    <text evidence="5">The sequence shown here is derived from an EMBL/GenBank/DDBJ whole genome shotgun (WGS) entry which is preliminary data.</text>
</comment>
<reference evidence="5 6" key="1">
    <citation type="journal article" date="2024" name="Nat. Commun.">
        <title>Phylogenomics reveals the evolutionary origins of lichenization in chlorophyte algae.</title>
        <authorList>
            <person name="Puginier C."/>
            <person name="Libourel C."/>
            <person name="Otte J."/>
            <person name="Skaloud P."/>
            <person name="Haon M."/>
            <person name="Grisel S."/>
            <person name="Petersen M."/>
            <person name="Berrin J.G."/>
            <person name="Delaux P.M."/>
            <person name="Dal Grande F."/>
            <person name="Keller J."/>
        </authorList>
    </citation>
    <scope>NUCLEOTIDE SEQUENCE [LARGE SCALE GENOMIC DNA]</scope>
    <source>
        <strain evidence="5 6">SAG 2043</strain>
    </source>
</reference>
<gene>
    <name evidence="5" type="ORF">WJX72_005851</name>
</gene>
<keyword evidence="2" id="KW-0489">Methyltransferase</keyword>
<dbReference type="SUPFAM" id="SSF53335">
    <property type="entry name" value="S-adenosyl-L-methionine-dependent methyltransferases"/>
    <property type="match status" value="1"/>
</dbReference>
<dbReference type="GO" id="GO:0008757">
    <property type="term" value="F:S-adenosylmethionine-dependent methyltransferase activity"/>
    <property type="evidence" value="ECO:0007669"/>
    <property type="project" value="InterPro"/>
</dbReference>
<dbReference type="GO" id="GO:0032259">
    <property type="term" value="P:methylation"/>
    <property type="evidence" value="ECO:0007669"/>
    <property type="project" value="UniProtKB-KW"/>
</dbReference>
<evidence type="ECO:0000256" key="1">
    <source>
        <dbReference type="ARBA" id="ARBA00008361"/>
    </source>
</evidence>
<proteinExistence type="inferred from homology"/>
<dbReference type="PANTHER" id="PTHR12176:SF80">
    <property type="entry name" value="EEF1A LYSINE METHYLTRANSFERASE 4"/>
    <property type="match status" value="1"/>
</dbReference>
<protein>
    <recommendedName>
        <fullName evidence="4">Methyltransferase type 11 domain-containing protein</fullName>
    </recommendedName>
</protein>